<evidence type="ECO:0000256" key="1">
    <source>
        <dbReference type="ARBA" id="ARBA00022723"/>
    </source>
</evidence>
<proteinExistence type="predicted"/>
<dbReference type="SUPFAM" id="SSF56672">
    <property type="entry name" value="DNA/RNA polymerases"/>
    <property type="match status" value="1"/>
</dbReference>
<dbReference type="PANTHER" id="PTHR42648:SF32">
    <property type="entry name" value="RIBONUCLEASE H-LIKE DOMAIN, GAG-PRE-INTEGRASE DOMAIN PROTEIN-RELATED"/>
    <property type="match status" value="1"/>
</dbReference>
<dbReference type="GO" id="GO:0016787">
    <property type="term" value="F:hydrolase activity"/>
    <property type="evidence" value="ECO:0007669"/>
    <property type="project" value="UniProtKB-KW"/>
</dbReference>
<evidence type="ECO:0000256" key="4">
    <source>
        <dbReference type="SAM" id="SignalP"/>
    </source>
</evidence>
<sequence length="1013" mass="114366">MMSFFTYMMSFFTAVVTSRFPTTNNQLRNSSNPRQQATINNGRVTLQLIQGRQTSLAGGTSRTYTQGASGNNSKKQRTVICYNYKGEGHMSKQCTKPKRKKDESWFKDKTIITDNAAYQANDLDAYDSDCDELNTAKVALIENLSHYGSDALDEAAVQNSKFPAQQDALILSVIEGQNVDLKNKDNKAQQLEPKLYDGNVIEKTNAIVIHDTEETLMLAEEIRSKMLLKQKDPMMLEKKVNTTPANYNSMNSLEPTPSSRPTKVEVPKELPKVSMVNKSLKKLKHHLASVDVVIKERTTTTAITEGMWRRKVWKPTGKVFTNTGYIWRPTGRTFTIVGNECPLTKITTTAEVPFRKPIALESDTTKHVVVQIVLWYLDSGCSKHMTGDRSQLTNFYDKFLDLEVAFHQHSCFILNLKGVNLLIGSQGNNLYTMSLGDMMASSPICLLLKASKIKSWLWHRRPSHLNFGVINHLVRKGLVWGLPKLKFKKDHLLTACAMGKSKKKSHKPKYEVTNQEKLYLLHMDLCGPMCFESVNGKKYILFIVGISHETYVARSPQQNGVVKRRNRTLIEVTRTMLIYAKAPLFLWEEAVATACYTQNRSIIRLCHGKTPYELLHDKLPDLSCFIVDHPAPAVIAPIAEVVALEPAASTSSPSSTTVNQDAPSPSNSQTTPKTQSSINPNNVEEDNHDLDVAHMNNNPFFADLQSEARRTGRDPKEQGSISGSWFAAQMNMVVYQMDVKTAFLNGNLWEKVYVSQPNGFVDTDNPNHVYKQKKALYGLKQAPRAWYDMLSLFLIFQDFSKGSMDPTLFIRRDSKELLLVQIYVDDIIFAASTPEFCDVFAKIMCSKFKMSMMGKISFFLGLQISQSLRGIFINQSKYALESLKKYGFKSCDPVDTPMVEKSKLVEDKEGNVVDPSHYRGMIGTLLYLTASRPDLQFAICMCAQYQARPTEKHLHAVKRIFRYLRGTVNWGLWYPKNSLITLTAFADADHACCQDTRRSTSGSIQFLGDRLVI</sequence>
<keyword evidence="1" id="KW-0479">Metal-binding</keyword>
<feature type="signal peptide" evidence="4">
    <location>
        <begin position="1"/>
        <end position="17"/>
    </location>
</feature>
<dbReference type="Gene3D" id="3.30.420.10">
    <property type="entry name" value="Ribonuclease H-like superfamily/Ribonuclease H"/>
    <property type="match status" value="1"/>
</dbReference>
<dbReference type="Pfam" id="PF07727">
    <property type="entry name" value="RVT_2"/>
    <property type="match status" value="1"/>
</dbReference>
<evidence type="ECO:0000256" key="3">
    <source>
        <dbReference type="SAM" id="MobiDB-lite"/>
    </source>
</evidence>
<dbReference type="InterPro" id="IPR039537">
    <property type="entry name" value="Retrotran_Ty1/copia-like"/>
</dbReference>
<feature type="region of interest" description="Disordered" evidence="3">
    <location>
        <begin position="649"/>
        <end position="686"/>
    </location>
</feature>
<dbReference type="GO" id="GO:0046872">
    <property type="term" value="F:metal ion binding"/>
    <property type="evidence" value="ECO:0007669"/>
    <property type="project" value="UniProtKB-KW"/>
</dbReference>
<dbReference type="SUPFAM" id="SSF53098">
    <property type="entry name" value="Ribonuclease H-like"/>
    <property type="match status" value="1"/>
</dbReference>
<organism evidence="6">
    <name type="scientific">Tanacetum cinerariifolium</name>
    <name type="common">Dalmatian daisy</name>
    <name type="synonym">Chrysanthemum cinerariifolium</name>
    <dbReference type="NCBI Taxonomy" id="118510"/>
    <lineage>
        <taxon>Eukaryota</taxon>
        <taxon>Viridiplantae</taxon>
        <taxon>Streptophyta</taxon>
        <taxon>Embryophyta</taxon>
        <taxon>Tracheophyta</taxon>
        <taxon>Spermatophyta</taxon>
        <taxon>Magnoliopsida</taxon>
        <taxon>eudicotyledons</taxon>
        <taxon>Gunneridae</taxon>
        <taxon>Pentapetalae</taxon>
        <taxon>asterids</taxon>
        <taxon>campanulids</taxon>
        <taxon>Asterales</taxon>
        <taxon>Asteraceae</taxon>
        <taxon>Asteroideae</taxon>
        <taxon>Anthemideae</taxon>
        <taxon>Anthemidinae</taxon>
        <taxon>Tanacetum</taxon>
    </lineage>
</organism>
<dbReference type="Gene3D" id="4.10.60.10">
    <property type="entry name" value="Zinc finger, CCHC-type"/>
    <property type="match status" value="1"/>
</dbReference>
<dbReference type="GO" id="GO:0003676">
    <property type="term" value="F:nucleic acid binding"/>
    <property type="evidence" value="ECO:0007669"/>
    <property type="project" value="InterPro"/>
</dbReference>
<dbReference type="InterPro" id="IPR036397">
    <property type="entry name" value="RNaseH_sf"/>
</dbReference>
<comment type="caution">
    <text evidence="6">The sequence shown here is derived from an EMBL/GenBank/DDBJ whole genome shotgun (WGS) entry which is preliminary data.</text>
</comment>
<dbReference type="PROSITE" id="PS50994">
    <property type="entry name" value="INTEGRASE"/>
    <property type="match status" value="1"/>
</dbReference>
<feature type="compositionally biased region" description="Polar residues" evidence="3">
    <location>
        <begin position="658"/>
        <end position="682"/>
    </location>
</feature>
<evidence type="ECO:0000259" key="5">
    <source>
        <dbReference type="PROSITE" id="PS50994"/>
    </source>
</evidence>
<keyword evidence="2" id="KW-0378">Hydrolase</keyword>
<dbReference type="InterPro" id="IPR043502">
    <property type="entry name" value="DNA/RNA_pol_sf"/>
</dbReference>
<protein>
    <submittedName>
        <fullName evidence="6">Copia protein</fullName>
    </submittedName>
</protein>
<dbReference type="EMBL" id="BKCJ010176120">
    <property type="protein sequence ID" value="GEY40936.1"/>
    <property type="molecule type" value="Genomic_DNA"/>
</dbReference>
<dbReference type="GO" id="GO:0015074">
    <property type="term" value="P:DNA integration"/>
    <property type="evidence" value="ECO:0007669"/>
    <property type="project" value="InterPro"/>
</dbReference>
<feature type="compositionally biased region" description="Polar residues" evidence="3">
    <location>
        <begin position="244"/>
        <end position="261"/>
    </location>
</feature>
<keyword evidence="4" id="KW-0732">Signal</keyword>
<dbReference type="Pfam" id="PF13976">
    <property type="entry name" value="gag_pre-integrs"/>
    <property type="match status" value="1"/>
</dbReference>
<reference evidence="6" key="1">
    <citation type="journal article" date="2019" name="Sci. Rep.">
        <title>Draft genome of Tanacetum cinerariifolium, the natural source of mosquito coil.</title>
        <authorList>
            <person name="Yamashiro T."/>
            <person name="Shiraishi A."/>
            <person name="Satake H."/>
            <person name="Nakayama K."/>
        </authorList>
    </citation>
    <scope>NUCLEOTIDE SEQUENCE</scope>
</reference>
<dbReference type="AlphaFoldDB" id="A0A699HJJ2"/>
<dbReference type="InterPro" id="IPR012337">
    <property type="entry name" value="RNaseH-like_sf"/>
</dbReference>
<dbReference type="InterPro" id="IPR001584">
    <property type="entry name" value="Integrase_cat-core"/>
</dbReference>
<accession>A0A699HJJ2</accession>
<dbReference type="InterPro" id="IPR025724">
    <property type="entry name" value="GAG-pre-integrase_dom"/>
</dbReference>
<dbReference type="InterPro" id="IPR013103">
    <property type="entry name" value="RVT_2"/>
</dbReference>
<feature type="domain" description="Integrase catalytic" evidence="5">
    <location>
        <begin position="439"/>
        <end position="619"/>
    </location>
</feature>
<evidence type="ECO:0000313" key="6">
    <source>
        <dbReference type="EMBL" id="GEY40936.1"/>
    </source>
</evidence>
<feature type="region of interest" description="Disordered" evidence="3">
    <location>
        <begin position="244"/>
        <end position="267"/>
    </location>
</feature>
<evidence type="ECO:0000256" key="2">
    <source>
        <dbReference type="ARBA" id="ARBA00022801"/>
    </source>
</evidence>
<feature type="chain" id="PRO_5025597346" evidence="4">
    <location>
        <begin position="18"/>
        <end position="1013"/>
    </location>
</feature>
<dbReference type="PANTHER" id="PTHR42648">
    <property type="entry name" value="TRANSPOSASE, PUTATIVE-RELATED"/>
    <property type="match status" value="1"/>
</dbReference>
<name>A0A699HJJ2_TANCI</name>
<gene>
    <name evidence="6" type="ORF">Tci_412910</name>
</gene>